<dbReference type="Proteomes" id="UP000501367">
    <property type="component" value="Chromosome"/>
</dbReference>
<gene>
    <name evidence="1" type="ORF">HGP31_19515</name>
</gene>
<dbReference type="KEGG" id="pum:HGP31_19515"/>
<accession>A0AAE6ZW23</accession>
<evidence type="ECO:0008006" key="3">
    <source>
        <dbReference type="Google" id="ProtNLM"/>
    </source>
</evidence>
<evidence type="ECO:0000313" key="2">
    <source>
        <dbReference type="Proteomes" id="UP000501367"/>
    </source>
</evidence>
<sequence length="829" mass="94794">MMSRLLFIPKPLHEESPTSILKRMAIMHGCTLRSDFMALFGRTCFNGSLISRSHPIIQEISKRTSAAGDEFLSGFYEPVGALHRSPSLNIAGFSVNADMIRKKDAAYCSECCRDGHEYFIKDLKLASYCPYHLRKYLSRCPNCQVKLNWHAVDECYMCNHPLVSPPCSVEDAKYEQNLLNIFRSGDTQKFHQLLRYLTDLGYHVERATECSANRCLLGIAFALLEDDMIGVSVHLKKLKSLHPEIPAFIIAAKLSLFPYLKIRDGVRDFIKYSSNEHAEKNGSFKTPPVHSFSLTKRQIGAWLGIRQHYWATLRLEISIRPYKTRYNWQHAQMFSKKVLIIKLRNGFTKKKISNSERPPKNAQEKLQLSAEAIKSAIKHHLLTPKWGKNHKMYFDPQEIENFSKKFISVKLLSSQTKIPTNRIRRAISRLKIAPLNFESSILRRWLISTQTSPLIVEWCNKTEKQQRKFVQSSAALPQPNLAEGENWLPTAIAAKYLNTWTQVVRHLIKLGLLTNIRKSRMGGYLIEARTLKDFEAKYVSAAEVYKLLGCSRGNAAKLLKSFGISPLTGPKIDHNPHTFYSREKISPYTSMGDKLLSKKNNGYTILQASKKLQISLSTTLNMIAIGVFQLENSERLINHKIRCSSVDTFYKNYAKSTTIACWLKTTPPAIYKILSSLGINPVTGTPADTYSQIIYASKDIEKYFLIPDQQIIHPGEKPELALTHVRALWKKYNIGSRSFGQLFLSSGFTSPIRIGAATYLLQNDVYKVEEILNKYYTFSQADRYLDHRHTSNLIQRNKLNVVYPLNGYSNYPMIDKIQLQDYATEHGFV</sequence>
<organism evidence="1 2">
    <name type="scientific">Pseudomonas umsongensis</name>
    <dbReference type="NCBI Taxonomy" id="198618"/>
    <lineage>
        <taxon>Bacteria</taxon>
        <taxon>Pseudomonadati</taxon>
        <taxon>Pseudomonadota</taxon>
        <taxon>Gammaproteobacteria</taxon>
        <taxon>Pseudomonadales</taxon>
        <taxon>Pseudomonadaceae</taxon>
        <taxon>Pseudomonas</taxon>
    </lineage>
</organism>
<name>A0AAE6ZW23_9PSED</name>
<reference evidence="1 2" key="1">
    <citation type="submission" date="2020-04" db="EMBL/GenBank/DDBJ databases">
        <authorList>
            <person name="Yao Y."/>
            <person name="He Z."/>
        </authorList>
    </citation>
    <scope>NUCLEOTIDE SEQUENCE [LARGE SCALE GENOMIC DNA]</scope>
    <source>
        <strain evidence="1 2">CY-1</strain>
    </source>
</reference>
<proteinExistence type="predicted"/>
<evidence type="ECO:0000313" key="1">
    <source>
        <dbReference type="EMBL" id="QJC80405.1"/>
    </source>
</evidence>
<protein>
    <recommendedName>
        <fullName evidence="3">TniQ protein</fullName>
    </recommendedName>
</protein>
<dbReference type="AlphaFoldDB" id="A0AAE6ZW23"/>
<dbReference type="EMBL" id="CP051487">
    <property type="protein sequence ID" value="QJC80405.1"/>
    <property type="molecule type" value="Genomic_DNA"/>
</dbReference>